<dbReference type="Proteomes" id="UP001139887">
    <property type="component" value="Unassembled WGS sequence"/>
</dbReference>
<dbReference type="SUPFAM" id="SSF53335">
    <property type="entry name" value="S-adenosyl-L-methionine-dependent methyltransferases"/>
    <property type="match status" value="1"/>
</dbReference>
<comment type="similarity">
    <text evidence="2">Belongs to the methyltransferase superfamily. HEN1 family.</text>
</comment>
<comment type="cofactor">
    <cofactor evidence="1">
        <name>Mg(2+)</name>
        <dbReference type="ChEBI" id="CHEBI:18420"/>
    </cofactor>
</comment>
<dbReference type="GO" id="GO:0030422">
    <property type="term" value="P:siRNA processing"/>
    <property type="evidence" value="ECO:0007669"/>
    <property type="project" value="TreeGrafter"/>
</dbReference>
<dbReference type="PANTHER" id="PTHR21404">
    <property type="entry name" value="HEN1"/>
    <property type="match status" value="1"/>
</dbReference>
<evidence type="ECO:0000256" key="1">
    <source>
        <dbReference type="ARBA" id="ARBA00001946"/>
    </source>
</evidence>
<comment type="catalytic activity">
    <reaction evidence="12">
        <text>small RNA 3'-end nucleotide + S-adenosyl-L-methionine = small RNA 3'-end 2'-O-methylnucleotide + S-adenosyl-L-homocysteine + H(+)</text>
        <dbReference type="Rhea" id="RHEA:37887"/>
        <dbReference type="Rhea" id="RHEA-COMP:10415"/>
        <dbReference type="Rhea" id="RHEA-COMP:10416"/>
        <dbReference type="ChEBI" id="CHEBI:15378"/>
        <dbReference type="ChEBI" id="CHEBI:57856"/>
        <dbReference type="ChEBI" id="CHEBI:59789"/>
        <dbReference type="ChEBI" id="CHEBI:74896"/>
        <dbReference type="ChEBI" id="CHEBI:74898"/>
        <dbReference type="EC" id="2.1.1.386"/>
    </reaction>
</comment>
<dbReference type="GO" id="GO:0005737">
    <property type="term" value="C:cytoplasm"/>
    <property type="evidence" value="ECO:0007669"/>
    <property type="project" value="TreeGrafter"/>
</dbReference>
<keyword evidence="8" id="KW-0460">Magnesium</keyword>
<proteinExistence type="inferred from homology"/>
<evidence type="ECO:0000256" key="2">
    <source>
        <dbReference type="ARBA" id="ARBA00009026"/>
    </source>
</evidence>
<dbReference type="GO" id="GO:0046872">
    <property type="term" value="F:metal ion binding"/>
    <property type="evidence" value="ECO:0007669"/>
    <property type="project" value="UniProtKB-KW"/>
</dbReference>
<dbReference type="OrthoDB" id="2154311at2759"/>
<evidence type="ECO:0000256" key="3">
    <source>
        <dbReference type="ARBA" id="ARBA00021330"/>
    </source>
</evidence>
<dbReference type="CDD" id="cd02440">
    <property type="entry name" value="AdoMet_MTases"/>
    <property type="match status" value="1"/>
</dbReference>
<feature type="domain" description="Methyltransferase type 12" evidence="13">
    <location>
        <begin position="30"/>
        <end position="125"/>
    </location>
</feature>
<evidence type="ECO:0000256" key="9">
    <source>
        <dbReference type="ARBA" id="ARBA00022884"/>
    </source>
</evidence>
<keyword evidence="10" id="KW-0943">RNA-mediated gene silencing</keyword>
<protein>
    <recommendedName>
        <fullName evidence="3">Small RNA 2'-O-methyltransferase</fullName>
        <ecNumber evidence="11">2.1.1.386</ecNumber>
    </recommendedName>
</protein>
<evidence type="ECO:0000256" key="6">
    <source>
        <dbReference type="ARBA" id="ARBA00022691"/>
    </source>
</evidence>
<name>A0A9W8IDM4_9FUNG</name>
<keyword evidence="15" id="KW-1185">Reference proteome</keyword>
<dbReference type="AlphaFoldDB" id="A0A9W8IDM4"/>
<evidence type="ECO:0000256" key="4">
    <source>
        <dbReference type="ARBA" id="ARBA00022603"/>
    </source>
</evidence>
<evidence type="ECO:0000256" key="5">
    <source>
        <dbReference type="ARBA" id="ARBA00022679"/>
    </source>
</evidence>
<gene>
    <name evidence="14" type="ORF">IWW36_000388</name>
</gene>
<dbReference type="GO" id="GO:0090486">
    <property type="term" value="F:small RNA 2'-O-methyltransferase activity"/>
    <property type="evidence" value="ECO:0007669"/>
    <property type="project" value="UniProtKB-EC"/>
</dbReference>
<dbReference type="GO" id="GO:0001510">
    <property type="term" value="P:RNA methylation"/>
    <property type="evidence" value="ECO:0007669"/>
    <property type="project" value="InterPro"/>
</dbReference>
<accession>A0A9W8IDM4</accession>
<dbReference type="InterPro" id="IPR029063">
    <property type="entry name" value="SAM-dependent_MTases_sf"/>
</dbReference>
<organism evidence="14 15">
    <name type="scientific">Coemansia brasiliensis</name>
    <dbReference type="NCBI Taxonomy" id="2650707"/>
    <lineage>
        <taxon>Eukaryota</taxon>
        <taxon>Fungi</taxon>
        <taxon>Fungi incertae sedis</taxon>
        <taxon>Zoopagomycota</taxon>
        <taxon>Kickxellomycotina</taxon>
        <taxon>Kickxellomycetes</taxon>
        <taxon>Kickxellales</taxon>
        <taxon>Kickxellaceae</taxon>
        <taxon>Coemansia</taxon>
    </lineage>
</organism>
<comment type="caution">
    <text evidence="14">The sequence shown here is derived from an EMBL/GenBank/DDBJ whole genome shotgun (WGS) entry which is preliminary data.</text>
</comment>
<keyword evidence="6" id="KW-0949">S-adenosyl-L-methionine</keyword>
<dbReference type="GO" id="GO:0003723">
    <property type="term" value="F:RNA binding"/>
    <property type="evidence" value="ECO:0007669"/>
    <property type="project" value="UniProtKB-KW"/>
</dbReference>
<evidence type="ECO:0000256" key="12">
    <source>
        <dbReference type="ARBA" id="ARBA00048418"/>
    </source>
</evidence>
<keyword evidence="7" id="KW-0479">Metal-binding</keyword>
<evidence type="ECO:0000313" key="15">
    <source>
        <dbReference type="Proteomes" id="UP001139887"/>
    </source>
</evidence>
<dbReference type="GO" id="GO:0005634">
    <property type="term" value="C:nucleus"/>
    <property type="evidence" value="ECO:0007669"/>
    <property type="project" value="TreeGrafter"/>
</dbReference>
<evidence type="ECO:0000256" key="7">
    <source>
        <dbReference type="ARBA" id="ARBA00022723"/>
    </source>
</evidence>
<evidence type="ECO:0000259" key="13">
    <source>
        <dbReference type="Pfam" id="PF08242"/>
    </source>
</evidence>
<evidence type="ECO:0000256" key="11">
    <source>
        <dbReference type="ARBA" id="ARBA00035025"/>
    </source>
</evidence>
<evidence type="ECO:0000256" key="8">
    <source>
        <dbReference type="ARBA" id="ARBA00022842"/>
    </source>
</evidence>
<keyword evidence="5" id="KW-0808">Transferase</keyword>
<dbReference type="InterPro" id="IPR026610">
    <property type="entry name" value="Hen1"/>
</dbReference>
<evidence type="ECO:0000313" key="14">
    <source>
        <dbReference type="EMBL" id="KAJ2852246.1"/>
    </source>
</evidence>
<dbReference type="EC" id="2.1.1.386" evidence="11"/>
<dbReference type="Pfam" id="PF08242">
    <property type="entry name" value="Methyltransf_12"/>
    <property type="match status" value="1"/>
</dbReference>
<dbReference type="PANTHER" id="PTHR21404:SF3">
    <property type="entry name" value="SMALL RNA 2'-O-METHYLTRANSFERASE"/>
    <property type="match status" value="1"/>
</dbReference>
<reference evidence="14" key="1">
    <citation type="submission" date="2022-07" db="EMBL/GenBank/DDBJ databases">
        <title>Phylogenomic reconstructions and comparative analyses of Kickxellomycotina fungi.</title>
        <authorList>
            <person name="Reynolds N.K."/>
            <person name="Stajich J.E."/>
            <person name="Barry K."/>
            <person name="Grigoriev I.V."/>
            <person name="Crous P."/>
            <person name="Smith M.E."/>
        </authorList>
    </citation>
    <scope>NUCLEOTIDE SEQUENCE</scope>
    <source>
        <strain evidence="14">NRRL 1566</strain>
    </source>
</reference>
<keyword evidence="4" id="KW-0489">Methyltransferase</keyword>
<dbReference type="Gene3D" id="3.40.50.150">
    <property type="entry name" value="Vaccinia Virus protein VP39"/>
    <property type="match status" value="1"/>
</dbReference>
<dbReference type="InterPro" id="IPR013217">
    <property type="entry name" value="Methyltransf_12"/>
</dbReference>
<evidence type="ECO:0000256" key="10">
    <source>
        <dbReference type="ARBA" id="ARBA00023158"/>
    </source>
</evidence>
<dbReference type="EMBL" id="JANBUW010000004">
    <property type="protein sequence ID" value="KAJ2852246.1"/>
    <property type="molecule type" value="Genomic_DNA"/>
</dbReference>
<keyword evidence="9" id="KW-0694">RNA-binding</keyword>
<sequence length="331" mass="36721">MAPYFWPAMWEQRRICIAQTLYQHRVQKVLDVGCGEGNVLAFLVAPGPNDEHPIVQLYGIDIDANALLAARDRLLPDEADRRDLRVDPLSVQLFHGDATMHVPSISPDAVVCSEVIEHISETDEVPALTRAILGSYRPRLAVFTTPNAEFNVNFPALAYGMPNAQFRHSDHKFEWTREQFGAWAAQAASMYGYTVELRGIGFSMRNAADDFKPNGGCSQMAVFVRKEPDTSALASDTASEAAPHLFAQFEYPVYPSPPLKDQALLVLVQSAAKDICDGQRVFRLGALWDVLEVKQQFKRLQALHIWLRACASAFAPLSAAATDQDCAFKLI</sequence>